<dbReference type="Proteomes" id="UP001159405">
    <property type="component" value="Unassembled WGS sequence"/>
</dbReference>
<proteinExistence type="predicted"/>
<dbReference type="PROSITE" id="PS50869">
    <property type="entry name" value="BRICHOS"/>
    <property type="match status" value="1"/>
</dbReference>
<accession>A0ABN8QXQ1</accession>
<feature type="signal peptide" evidence="2">
    <location>
        <begin position="1"/>
        <end position="15"/>
    </location>
</feature>
<organism evidence="4 5">
    <name type="scientific">Porites lobata</name>
    <dbReference type="NCBI Taxonomy" id="104759"/>
    <lineage>
        <taxon>Eukaryota</taxon>
        <taxon>Metazoa</taxon>
        <taxon>Cnidaria</taxon>
        <taxon>Anthozoa</taxon>
        <taxon>Hexacorallia</taxon>
        <taxon>Scleractinia</taxon>
        <taxon>Fungiina</taxon>
        <taxon>Poritidae</taxon>
        <taxon>Porites</taxon>
    </lineage>
</organism>
<sequence>VITVIFSCLLPFALGEVSRYTMAVEEKGTRFLEKIDFDEENNVAVFRVPARNNVNGADFYHDFNLRITIRRIPRKQVCYISEMSPSVKSIRKLKKDLTRVVSFSPPKELPVETRSDVVMVTGLVNRGLLSQEILDFCGVLPIYYTKRYTLEPTHDSNNGTATIRMRYQRRDERETTIDVTKKTLKLCPAEEYDQLNYIQDCMMSKHWDLRCKMEPRSLDCYYFVTCEKKPNHIAKGHEWECINVHKSSENPICCDFICPP</sequence>
<gene>
    <name evidence="4" type="ORF">PLOB_00010322</name>
</gene>
<feature type="domain" description="BRICHOS" evidence="3">
    <location>
        <begin position="51"/>
        <end position="145"/>
    </location>
</feature>
<name>A0ABN8QXQ1_9CNID</name>
<protein>
    <recommendedName>
        <fullName evidence="3">BRICHOS domain-containing protein</fullName>
    </recommendedName>
</protein>
<keyword evidence="5" id="KW-1185">Reference proteome</keyword>
<dbReference type="InterPro" id="IPR007084">
    <property type="entry name" value="BRICHOS_dom"/>
</dbReference>
<reference evidence="4 5" key="1">
    <citation type="submission" date="2022-05" db="EMBL/GenBank/DDBJ databases">
        <authorList>
            <consortium name="Genoscope - CEA"/>
            <person name="William W."/>
        </authorList>
    </citation>
    <scope>NUCLEOTIDE SEQUENCE [LARGE SCALE GENOMIC DNA]</scope>
</reference>
<evidence type="ECO:0000256" key="2">
    <source>
        <dbReference type="SAM" id="SignalP"/>
    </source>
</evidence>
<keyword evidence="2" id="KW-0732">Signal</keyword>
<evidence type="ECO:0000313" key="4">
    <source>
        <dbReference type="EMBL" id="CAH3169834.1"/>
    </source>
</evidence>
<dbReference type="PANTHER" id="PTHR16483">
    <property type="entry name" value="GASTROKINE 1"/>
    <property type="match status" value="1"/>
</dbReference>
<dbReference type="EMBL" id="CALNXK010000152">
    <property type="protein sequence ID" value="CAH3169834.1"/>
    <property type="molecule type" value="Genomic_DNA"/>
</dbReference>
<evidence type="ECO:0000256" key="1">
    <source>
        <dbReference type="ARBA" id="ARBA00023157"/>
    </source>
</evidence>
<feature type="non-terminal residue" evidence="4">
    <location>
        <position position="1"/>
    </location>
</feature>
<dbReference type="Pfam" id="PF04089">
    <property type="entry name" value="BRICHOS"/>
    <property type="match status" value="1"/>
</dbReference>
<dbReference type="InterPro" id="IPR051772">
    <property type="entry name" value="Gastrokine"/>
</dbReference>
<dbReference type="SMART" id="SM01039">
    <property type="entry name" value="BRICHOS"/>
    <property type="match status" value="1"/>
</dbReference>
<dbReference type="Gene3D" id="3.30.390.150">
    <property type="match status" value="1"/>
</dbReference>
<feature type="chain" id="PRO_5046099152" description="BRICHOS domain-containing protein" evidence="2">
    <location>
        <begin position="16"/>
        <end position="260"/>
    </location>
</feature>
<keyword evidence="1" id="KW-1015">Disulfide bond</keyword>
<evidence type="ECO:0000259" key="3">
    <source>
        <dbReference type="PROSITE" id="PS50869"/>
    </source>
</evidence>
<evidence type="ECO:0000313" key="5">
    <source>
        <dbReference type="Proteomes" id="UP001159405"/>
    </source>
</evidence>
<comment type="caution">
    <text evidence="4">The sequence shown here is derived from an EMBL/GenBank/DDBJ whole genome shotgun (WGS) entry which is preliminary data.</text>
</comment>